<organism evidence="3 4">
    <name type="scientific">Nocardia suismassiliense</name>
    <dbReference type="NCBI Taxonomy" id="2077092"/>
    <lineage>
        <taxon>Bacteria</taxon>
        <taxon>Bacillati</taxon>
        <taxon>Actinomycetota</taxon>
        <taxon>Actinomycetes</taxon>
        <taxon>Mycobacteriales</taxon>
        <taxon>Nocardiaceae</taxon>
        <taxon>Nocardia</taxon>
    </lineage>
</organism>
<feature type="region of interest" description="Disordered" evidence="1">
    <location>
        <begin position="122"/>
        <end position="169"/>
    </location>
</feature>
<dbReference type="RefSeq" id="WP_387720487.1">
    <property type="nucleotide sequence ID" value="NZ_JBIAPI010000006.1"/>
</dbReference>
<comment type="caution">
    <text evidence="3">The sequence shown here is derived from an EMBL/GenBank/DDBJ whole genome shotgun (WGS) entry which is preliminary data.</text>
</comment>
<keyword evidence="3" id="KW-0560">Oxidoreductase</keyword>
<sequence length="194" mass="22297">MSEYLPAGVLLLAAMYTHAVELQHQALHHSAFRAAWPHRLVGVPLGLPLLVVYTNYRVRHLQHHRYLGTPNDTEFFGFDTRTPITAALLLRGMFDYARLLVVVRDVLRAATGRWRYEHGHLSATMRRHHRTPRPGRPNARRRNPRRYRPARPRPPNMARPARSTAATADRFGRKAVVSDRWLWFGESLATDGTA</sequence>
<dbReference type="GO" id="GO:0016491">
    <property type="term" value="F:oxidoreductase activity"/>
    <property type="evidence" value="ECO:0007669"/>
    <property type="project" value="UniProtKB-KW"/>
</dbReference>
<evidence type="ECO:0000313" key="3">
    <source>
        <dbReference type="EMBL" id="MFF3225766.1"/>
    </source>
</evidence>
<name>A0ABW6QWW7_9NOCA</name>
<dbReference type="EC" id="1.14.19.-" evidence="3"/>
<accession>A0ABW6QWW7</accession>
<evidence type="ECO:0000259" key="2">
    <source>
        <dbReference type="Pfam" id="PF00487"/>
    </source>
</evidence>
<dbReference type="Proteomes" id="UP001601948">
    <property type="component" value="Unassembled WGS sequence"/>
</dbReference>
<gene>
    <name evidence="3" type="ORF">ACFYV7_23420</name>
</gene>
<feature type="compositionally biased region" description="Basic residues" evidence="1">
    <location>
        <begin position="125"/>
        <end position="151"/>
    </location>
</feature>
<keyword evidence="4" id="KW-1185">Reference proteome</keyword>
<proteinExistence type="predicted"/>
<dbReference type="EMBL" id="JBIAPI010000006">
    <property type="protein sequence ID" value="MFF3225766.1"/>
    <property type="molecule type" value="Genomic_DNA"/>
</dbReference>
<evidence type="ECO:0000313" key="4">
    <source>
        <dbReference type="Proteomes" id="UP001601948"/>
    </source>
</evidence>
<dbReference type="CDD" id="cd01060">
    <property type="entry name" value="Membrane-FADS-like"/>
    <property type="match status" value="1"/>
</dbReference>
<reference evidence="3 4" key="1">
    <citation type="submission" date="2024-10" db="EMBL/GenBank/DDBJ databases">
        <title>The Natural Products Discovery Center: Release of the First 8490 Sequenced Strains for Exploring Actinobacteria Biosynthetic Diversity.</title>
        <authorList>
            <person name="Kalkreuter E."/>
            <person name="Kautsar S.A."/>
            <person name="Yang D."/>
            <person name="Bader C.D."/>
            <person name="Teijaro C.N."/>
            <person name="Fluegel L."/>
            <person name="Davis C.M."/>
            <person name="Simpson J.R."/>
            <person name="Lauterbach L."/>
            <person name="Steele A.D."/>
            <person name="Gui C."/>
            <person name="Meng S."/>
            <person name="Li G."/>
            <person name="Viehrig K."/>
            <person name="Ye F."/>
            <person name="Su P."/>
            <person name="Kiefer A.F."/>
            <person name="Nichols A."/>
            <person name="Cepeda A.J."/>
            <person name="Yan W."/>
            <person name="Fan B."/>
            <person name="Jiang Y."/>
            <person name="Adhikari A."/>
            <person name="Zheng C.-J."/>
            <person name="Schuster L."/>
            <person name="Cowan T.M."/>
            <person name="Smanski M.J."/>
            <person name="Chevrette M.G."/>
            <person name="De Carvalho L.P.S."/>
            <person name="Shen B."/>
        </authorList>
    </citation>
    <scope>NUCLEOTIDE SEQUENCE [LARGE SCALE GENOMIC DNA]</scope>
    <source>
        <strain evidence="3 4">NPDC003040</strain>
    </source>
</reference>
<dbReference type="InterPro" id="IPR005804">
    <property type="entry name" value="FA_desaturase_dom"/>
</dbReference>
<protein>
    <submittedName>
        <fullName evidence="3">Fatty acid desaturase</fullName>
        <ecNumber evidence="3">1.14.19.-</ecNumber>
    </submittedName>
</protein>
<feature type="domain" description="Fatty acid desaturase" evidence="2">
    <location>
        <begin position="8"/>
        <end position="148"/>
    </location>
</feature>
<evidence type="ECO:0000256" key="1">
    <source>
        <dbReference type="SAM" id="MobiDB-lite"/>
    </source>
</evidence>
<dbReference type="Pfam" id="PF00487">
    <property type="entry name" value="FA_desaturase"/>
    <property type="match status" value="1"/>
</dbReference>